<evidence type="ECO:0000256" key="2">
    <source>
        <dbReference type="SAM" id="Phobius"/>
    </source>
</evidence>
<accession>A0AA97M472</accession>
<keyword evidence="4" id="KW-1185">Reference proteome</keyword>
<dbReference type="RefSeq" id="WP_147416917.1">
    <property type="nucleotide sequence ID" value="NZ_CP063196.1"/>
</dbReference>
<dbReference type="EMBL" id="CP063196">
    <property type="protein sequence ID" value="UOE19796.1"/>
    <property type="molecule type" value="Genomic_DNA"/>
</dbReference>
<organism evidence="3 4">
    <name type="scientific">Thermobifida halotolerans</name>
    <dbReference type="NCBI Taxonomy" id="483545"/>
    <lineage>
        <taxon>Bacteria</taxon>
        <taxon>Bacillati</taxon>
        <taxon>Actinomycetota</taxon>
        <taxon>Actinomycetes</taxon>
        <taxon>Streptosporangiales</taxon>
        <taxon>Nocardiopsidaceae</taxon>
        <taxon>Thermobifida</taxon>
    </lineage>
</organism>
<keyword evidence="2" id="KW-0812">Transmembrane</keyword>
<dbReference type="Proteomes" id="UP000265719">
    <property type="component" value="Chromosome"/>
</dbReference>
<evidence type="ECO:0000313" key="3">
    <source>
        <dbReference type="EMBL" id="UOE19796.1"/>
    </source>
</evidence>
<feature type="transmembrane region" description="Helical" evidence="2">
    <location>
        <begin position="12"/>
        <end position="35"/>
    </location>
</feature>
<gene>
    <name evidence="3" type="ORF">NI17_000565</name>
</gene>
<proteinExistence type="predicted"/>
<dbReference type="AlphaFoldDB" id="A0AA97M472"/>
<evidence type="ECO:0000256" key="1">
    <source>
        <dbReference type="SAM" id="MobiDB-lite"/>
    </source>
</evidence>
<protein>
    <submittedName>
        <fullName evidence="3">DUF1275 domain-containing protein</fullName>
    </submittedName>
</protein>
<feature type="region of interest" description="Disordered" evidence="1">
    <location>
        <begin position="53"/>
        <end position="88"/>
    </location>
</feature>
<keyword evidence="2" id="KW-1133">Transmembrane helix</keyword>
<name>A0AA97M472_9ACTN</name>
<sequence>MTGQPPAAPDRLPGLLLALTFSIGIVDAVSFLGLYRIFTGNVLLLGMAARGGPGRLRRGRRPGRAGAAGRTPPPGHAAPPHCSARARPPERWRCGSTPVSRCCCWRPWSSRWPRPARRPAAVDEAPAGFGEAPDTLPFPSREHRLAYRDGTFRIVFPRVTPETLSLPPITSEDLLAGFEELNGLTVPQDATDVRITTD</sequence>
<keyword evidence="2" id="KW-0472">Membrane</keyword>
<evidence type="ECO:0000313" key="4">
    <source>
        <dbReference type="Proteomes" id="UP000265719"/>
    </source>
</evidence>
<dbReference type="KEGG" id="thao:NI17_000565"/>
<reference evidence="3" key="1">
    <citation type="submission" date="2020-10" db="EMBL/GenBank/DDBJ databases">
        <title>De novo genome project of the cellulose decomposer Thermobifida halotolerans type strain.</title>
        <authorList>
            <person name="Nagy I."/>
            <person name="Horvath B."/>
            <person name="Kukolya J."/>
            <person name="Nagy I."/>
            <person name="Orsini M."/>
        </authorList>
    </citation>
    <scope>NUCLEOTIDE SEQUENCE</scope>
    <source>
        <strain evidence="3">DSM 44931</strain>
    </source>
</reference>